<dbReference type="InterPro" id="IPR052155">
    <property type="entry name" value="Biofilm_reg_signaling"/>
</dbReference>
<dbReference type="InterPro" id="IPR000700">
    <property type="entry name" value="PAS-assoc_C"/>
</dbReference>
<dbReference type="InterPro" id="IPR000160">
    <property type="entry name" value="GGDEF_dom"/>
</dbReference>
<dbReference type="SUPFAM" id="SSF55785">
    <property type="entry name" value="PYP-like sensor domain (PAS domain)"/>
    <property type="match status" value="1"/>
</dbReference>
<feature type="domain" description="PAC" evidence="2">
    <location>
        <begin position="301"/>
        <end position="353"/>
    </location>
</feature>
<proteinExistence type="predicted"/>
<dbReference type="InterPro" id="IPR000014">
    <property type="entry name" value="PAS"/>
</dbReference>
<dbReference type="Pfam" id="PF00563">
    <property type="entry name" value="EAL"/>
    <property type="match status" value="1"/>
</dbReference>
<dbReference type="Gene3D" id="3.20.20.450">
    <property type="entry name" value="EAL domain"/>
    <property type="match status" value="1"/>
</dbReference>
<dbReference type="SMART" id="SM00267">
    <property type="entry name" value="GGDEF"/>
    <property type="match status" value="1"/>
</dbReference>
<protein>
    <submittedName>
        <fullName evidence="5">EAL domain-containing protein</fullName>
    </submittedName>
</protein>
<dbReference type="PANTHER" id="PTHR44757">
    <property type="entry name" value="DIGUANYLATE CYCLASE DGCP"/>
    <property type="match status" value="1"/>
</dbReference>
<keyword evidence="1" id="KW-0812">Transmembrane</keyword>
<keyword evidence="6" id="KW-1185">Reference proteome</keyword>
<dbReference type="Pfam" id="PF00990">
    <property type="entry name" value="GGDEF"/>
    <property type="match status" value="1"/>
</dbReference>
<dbReference type="Proteomes" id="UP000737171">
    <property type="component" value="Unassembled WGS sequence"/>
</dbReference>
<feature type="transmembrane region" description="Helical" evidence="1">
    <location>
        <begin position="108"/>
        <end position="127"/>
    </location>
</feature>
<dbReference type="Gene3D" id="3.30.70.270">
    <property type="match status" value="1"/>
</dbReference>
<dbReference type="PROSITE" id="PS50883">
    <property type="entry name" value="EAL"/>
    <property type="match status" value="1"/>
</dbReference>
<name>A0ABX2EGU2_9BURK</name>
<feature type="transmembrane region" description="Helical" evidence="1">
    <location>
        <begin position="46"/>
        <end position="64"/>
    </location>
</feature>
<evidence type="ECO:0000259" key="4">
    <source>
        <dbReference type="PROSITE" id="PS50887"/>
    </source>
</evidence>
<dbReference type="InterPro" id="IPR035919">
    <property type="entry name" value="EAL_sf"/>
</dbReference>
<dbReference type="CDD" id="cd01949">
    <property type="entry name" value="GGDEF"/>
    <property type="match status" value="1"/>
</dbReference>
<dbReference type="NCBIfam" id="TIGR00229">
    <property type="entry name" value="sensory_box"/>
    <property type="match status" value="1"/>
</dbReference>
<dbReference type="Gene3D" id="3.30.450.20">
    <property type="entry name" value="PAS domain"/>
    <property type="match status" value="1"/>
</dbReference>
<evidence type="ECO:0000313" key="6">
    <source>
        <dbReference type="Proteomes" id="UP000737171"/>
    </source>
</evidence>
<dbReference type="PROSITE" id="PS50887">
    <property type="entry name" value="GGDEF"/>
    <property type="match status" value="1"/>
</dbReference>
<dbReference type="RefSeq" id="WP_173122984.1">
    <property type="nucleotide sequence ID" value="NZ_JABRWJ010000004.1"/>
</dbReference>
<dbReference type="InterPro" id="IPR035965">
    <property type="entry name" value="PAS-like_dom_sf"/>
</dbReference>
<dbReference type="NCBIfam" id="TIGR00254">
    <property type="entry name" value="GGDEF"/>
    <property type="match status" value="1"/>
</dbReference>
<evidence type="ECO:0000256" key="1">
    <source>
        <dbReference type="SAM" id="Phobius"/>
    </source>
</evidence>
<dbReference type="PROSITE" id="PS50113">
    <property type="entry name" value="PAC"/>
    <property type="match status" value="1"/>
</dbReference>
<feature type="transmembrane region" description="Helical" evidence="1">
    <location>
        <begin position="71"/>
        <end position="88"/>
    </location>
</feature>
<feature type="transmembrane region" description="Helical" evidence="1">
    <location>
        <begin position="180"/>
        <end position="206"/>
    </location>
</feature>
<sequence>MPATSLFGALALAWRREFNVYTACDRDSAELRARHLNSVTRLTPLMVLANVGNAAIVALAFDGVPLLHRMVWLSVLLALCGIGLRAWWRRRDKAATSVSPRAARHATIGAALLGIVWGGIAVAWFPGASPPQQLLLTGLILGTMCGGAFALAPLPMAALAQLGTLSLGSSIALLRDHGPATLYLMLLLLLYVAVLAISVLATARVFTARLRSEREASRQGHLIGLLLRDFEEHSADVLWECGAGGLLTHVSPRLSAALGSSAAELQGGTLLDALASRRATNEADSHLAALRTSLNLGQAFRDLVVPVQTASNGLRWWSFSAKPLVDELGHHAGWRGVISDVTQARETHRRLAYLAHFDSLTGLANRLELREQLARAMEVSAAPDAPPLRTALMCLDVDHFKSINDTLGHAAGDAVLAEVGRRLQSCLRQADLAARLGGDEFALVITDVRSDDEVAALARRLVQVLCQPCEVAGRQVALGTSIGVAIAPDHGRTLDELMGNADLALYAAKEAGRARFEIFVPRLGDRRRRRVAIEQALRGALSRSEMHLHWQPRVDVSRWEVVGAEVLLRWQHPELGRINPDEFIGIAEDAGLIAEIGLWVLQRACAHAVQMPPHLLVSVNVSPAQLQREDFAALALRAIERSGLPPQRLELEVTESLFMDETSAQALANLHALRNVGVRIALDDFGTGYSSLAYLRRFPFDTLKIDRAFVRELMTRHDARAIVRTILELAKTLGMETIAEGVEEPAQLDVLREAGCGSIQGFMVARPMPRGDFLRLMKNWTTPGTAYMGLDLDIDSERSRDAA</sequence>
<organism evidence="5 6">
    <name type="scientific">Pseudaquabacterium terrae</name>
    <dbReference type="NCBI Taxonomy" id="2732868"/>
    <lineage>
        <taxon>Bacteria</taxon>
        <taxon>Pseudomonadati</taxon>
        <taxon>Pseudomonadota</taxon>
        <taxon>Betaproteobacteria</taxon>
        <taxon>Burkholderiales</taxon>
        <taxon>Sphaerotilaceae</taxon>
        <taxon>Pseudaquabacterium</taxon>
    </lineage>
</organism>
<dbReference type="InterPro" id="IPR029787">
    <property type="entry name" value="Nucleotide_cyclase"/>
</dbReference>
<dbReference type="EMBL" id="JABRWJ010000004">
    <property type="protein sequence ID" value="NRF67850.1"/>
    <property type="molecule type" value="Genomic_DNA"/>
</dbReference>
<dbReference type="CDD" id="cd01948">
    <property type="entry name" value="EAL"/>
    <property type="match status" value="1"/>
</dbReference>
<dbReference type="InterPro" id="IPR043128">
    <property type="entry name" value="Rev_trsase/Diguanyl_cyclase"/>
</dbReference>
<dbReference type="SUPFAM" id="SSF141868">
    <property type="entry name" value="EAL domain-like"/>
    <property type="match status" value="1"/>
</dbReference>
<gene>
    <name evidence="5" type="ORF">HLB44_12725</name>
</gene>
<feature type="domain" description="GGDEF" evidence="4">
    <location>
        <begin position="388"/>
        <end position="521"/>
    </location>
</feature>
<evidence type="ECO:0000259" key="2">
    <source>
        <dbReference type="PROSITE" id="PS50113"/>
    </source>
</evidence>
<dbReference type="PANTHER" id="PTHR44757:SF10">
    <property type="entry name" value="MEMBRANE PROTEIN"/>
    <property type="match status" value="1"/>
</dbReference>
<keyword evidence="1" id="KW-0472">Membrane</keyword>
<comment type="caution">
    <text evidence="5">The sequence shown here is derived from an EMBL/GenBank/DDBJ whole genome shotgun (WGS) entry which is preliminary data.</text>
</comment>
<feature type="transmembrane region" description="Helical" evidence="1">
    <location>
        <begin position="134"/>
        <end position="160"/>
    </location>
</feature>
<evidence type="ECO:0000259" key="3">
    <source>
        <dbReference type="PROSITE" id="PS50883"/>
    </source>
</evidence>
<dbReference type="SMART" id="SM00052">
    <property type="entry name" value="EAL"/>
    <property type="match status" value="1"/>
</dbReference>
<keyword evidence="1" id="KW-1133">Transmembrane helix</keyword>
<dbReference type="SUPFAM" id="SSF55073">
    <property type="entry name" value="Nucleotide cyclase"/>
    <property type="match status" value="1"/>
</dbReference>
<dbReference type="InterPro" id="IPR001633">
    <property type="entry name" value="EAL_dom"/>
</dbReference>
<feature type="domain" description="EAL" evidence="3">
    <location>
        <begin position="530"/>
        <end position="781"/>
    </location>
</feature>
<reference evidence="5 6" key="1">
    <citation type="submission" date="2020-05" db="EMBL/GenBank/DDBJ databases">
        <title>Aquincola sp. isolate from soil.</title>
        <authorList>
            <person name="Han J."/>
            <person name="Kim D.-U."/>
        </authorList>
    </citation>
    <scope>NUCLEOTIDE SEQUENCE [LARGE SCALE GENOMIC DNA]</scope>
    <source>
        <strain evidence="5 6">S2</strain>
    </source>
</reference>
<accession>A0ABX2EGU2</accession>
<evidence type="ECO:0000313" key="5">
    <source>
        <dbReference type="EMBL" id="NRF67850.1"/>
    </source>
</evidence>